<dbReference type="Pfam" id="PF04082">
    <property type="entry name" value="Fungal_trans"/>
    <property type="match status" value="1"/>
</dbReference>
<dbReference type="FunCoup" id="B8MJA4">
    <property type="interactions" value="1332"/>
</dbReference>
<dbReference type="GO" id="GO:0005634">
    <property type="term" value="C:nucleus"/>
    <property type="evidence" value="ECO:0007669"/>
    <property type="project" value="UniProtKB-SubCell"/>
</dbReference>
<dbReference type="VEuPathDB" id="FungiDB:TSTA_041700"/>
<dbReference type="CDD" id="cd12148">
    <property type="entry name" value="fungal_TF_MHR"/>
    <property type="match status" value="1"/>
</dbReference>
<dbReference type="PANTHER" id="PTHR31001">
    <property type="entry name" value="UNCHARACTERIZED TRANSCRIPTIONAL REGULATORY PROTEIN"/>
    <property type="match status" value="1"/>
</dbReference>
<keyword evidence="8" id="KW-1185">Reference proteome</keyword>
<keyword evidence="3" id="KW-0804">Transcription</keyword>
<comment type="subcellular location">
    <subcellularLocation>
        <location evidence="1">Nucleus</location>
    </subcellularLocation>
</comment>
<dbReference type="EMBL" id="EQ962657">
    <property type="protein sequence ID" value="EED14693.1"/>
    <property type="molecule type" value="Genomic_DNA"/>
</dbReference>
<dbReference type="InParanoid" id="B8MJA4"/>
<accession>B8MJA4</accession>
<dbReference type="InterPro" id="IPR050613">
    <property type="entry name" value="Sec_Metabolite_Reg"/>
</dbReference>
<dbReference type="eggNOG" id="ENOG502SHVI">
    <property type="taxonomic scope" value="Eukaryota"/>
</dbReference>
<dbReference type="GeneID" id="8102947"/>
<organism evidence="7 8">
    <name type="scientific">Talaromyces stipitatus (strain ATCC 10500 / CBS 375.48 / QM 6759 / NRRL 1006)</name>
    <name type="common">Penicillium stipitatum</name>
    <dbReference type="NCBI Taxonomy" id="441959"/>
    <lineage>
        <taxon>Eukaryota</taxon>
        <taxon>Fungi</taxon>
        <taxon>Dikarya</taxon>
        <taxon>Ascomycota</taxon>
        <taxon>Pezizomycotina</taxon>
        <taxon>Eurotiomycetes</taxon>
        <taxon>Eurotiomycetidae</taxon>
        <taxon>Eurotiales</taxon>
        <taxon>Trichocomaceae</taxon>
        <taxon>Talaromyces</taxon>
        <taxon>Talaromyces sect. Talaromyces</taxon>
    </lineage>
</organism>
<keyword evidence="2" id="KW-0805">Transcription regulation</keyword>
<dbReference type="GO" id="GO:0006351">
    <property type="term" value="P:DNA-templated transcription"/>
    <property type="evidence" value="ECO:0007669"/>
    <property type="project" value="InterPro"/>
</dbReference>
<gene>
    <name evidence="7" type="ORF">TSTA_041700</name>
</gene>
<reference evidence="8" key="1">
    <citation type="journal article" date="2015" name="Genome Announc.">
        <title>Genome sequence of the AIDS-associated pathogen Penicillium marneffei (ATCC18224) and its near taxonomic relative Talaromyces stipitatus (ATCC10500).</title>
        <authorList>
            <person name="Nierman W.C."/>
            <person name="Fedorova-Abrams N.D."/>
            <person name="Andrianopoulos A."/>
        </authorList>
    </citation>
    <scope>NUCLEOTIDE SEQUENCE [LARGE SCALE GENOMIC DNA]</scope>
    <source>
        <strain evidence="8">ATCC 10500 / CBS 375.48 / QM 6759 / NRRL 1006</strain>
    </source>
</reference>
<dbReference type="PANTHER" id="PTHR31001:SF74">
    <property type="entry name" value="ZN(II)2CYS6 TRANSCRIPTION FACTOR (EUROFUNG)"/>
    <property type="match status" value="1"/>
</dbReference>
<dbReference type="STRING" id="441959.B8MJA4"/>
<evidence type="ECO:0000313" key="7">
    <source>
        <dbReference type="EMBL" id="EED14693.1"/>
    </source>
</evidence>
<evidence type="ECO:0000256" key="5">
    <source>
        <dbReference type="SAM" id="MobiDB-lite"/>
    </source>
</evidence>
<evidence type="ECO:0000256" key="2">
    <source>
        <dbReference type="ARBA" id="ARBA00023015"/>
    </source>
</evidence>
<dbReference type="HOGENOM" id="CLU_007426_5_0_1"/>
<dbReference type="Proteomes" id="UP000001745">
    <property type="component" value="Unassembled WGS sequence"/>
</dbReference>
<evidence type="ECO:0000259" key="6">
    <source>
        <dbReference type="SMART" id="SM00906"/>
    </source>
</evidence>
<dbReference type="RefSeq" id="XP_002484646.1">
    <property type="nucleotide sequence ID" value="XM_002484601.1"/>
</dbReference>
<feature type="domain" description="Xylanolytic transcriptional activator regulatory" evidence="6">
    <location>
        <begin position="338"/>
        <end position="412"/>
    </location>
</feature>
<name>B8MJA4_TALSN</name>
<sequence length="719" mass="81609">MADGRVVGNNVLSNSLANKSPGTREGEGYMLSSDDGDYVFAPILNRLISWLHRQLHLLFRQRAVEGTSHSCPVIFVDDETSTPLQSGKRLIDPSSTALHKRIAQLEKLVVSMTSQNNSLAGKESKSKADFDVTDDSTELHPRFGRIGLENTETSYVENSHWTAVLDGIAELKDCFDNDPEAFEQVPTSRRISTPGPALLLGNFRMLDQQQILASIPGKQEVDGLVSTFFNTTSVYLLCIHGPTFLEEYDRFWKCPEKTSIMWVGLLFSIMCMASVYQRSSASAEATRQAEQRIHIFRERIVQCLRLADYTKCGPYTIETMLCYLSVEYTQATDNQTGLWLLLGIIVRLAVRMGYHRDASNSSCLSPFQAEMRRRIWAVLYMLDSAAADQYGIPRMVNESLADAREPLNLLDGDLDPRMESLPRSRPDHEPTLIGFLAIKNRLLSTRNIITDLTGYPNKFVSYKEILKLDKIIKEQFENLPAPLKMRPINKSLTDSTGVIANRIFLALISYKSRCMLHQHYLLTARTDDRYRYSRKACIESALDILHIQESIREESQIGRRLYTEQWKFETTVNHVFFLACTILSVDLNCDLSETPAKRLLGKEIFTKIISALQSCYNIWVESTDTSREVQKAVAMLRFILMKARRLRRISLISINDVGFGYDGLSTLSNQIDPALFNHDIAPSSWENYNIDMSQFDVNGFDTILDSTHDNNQMNTVCHA</sequence>
<dbReference type="AlphaFoldDB" id="B8MJA4"/>
<keyword evidence="4" id="KW-0539">Nucleus</keyword>
<evidence type="ECO:0000256" key="3">
    <source>
        <dbReference type="ARBA" id="ARBA00023163"/>
    </source>
</evidence>
<evidence type="ECO:0000313" key="8">
    <source>
        <dbReference type="Proteomes" id="UP000001745"/>
    </source>
</evidence>
<feature type="region of interest" description="Disordered" evidence="5">
    <location>
        <begin position="1"/>
        <end position="28"/>
    </location>
</feature>
<evidence type="ECO:0000256" key="1">
    <source>
        <dbReference type="ARBA" id="ARBA00004123"/>
    </source>
</evidence>
<evidence type="ECO:0000256" key="4">
    <source>
        <dbReference type="ARBA" id="ARBA00023242"/>
    </source>
</evidence>
<proteinExistence type="predicted"/>
<dbReference type="GO" id="GO:0008270">
    <property type="term" value="F:zinc ion binding"/>
    <property type="evidence" value="ECO:0007669"/>
    <property type="project" value="InterPro"/>
</dbReference>
<dbReference type="SMART" id="SM00906">
    <property type="entry name" value="Fungal_trans"/>
    <property type="match status" value="1"/>
</dbReference>
<feature type="compositionally biased region" description="Polar residues" evidence="5">
    <location>
        <begin position="10"/>
        <end position="21"/>
    </location>
</feature>
<dbReference type="InterPro" id="IPR007219">
    <property type="entry name" value="XnlR_reg_dom"/>
</dbReference>
<dbReference type="GO" id="GO:0003677">
    <property type="term" value="F:DNA binding"/>
    <property type="evidence" value="ECO:0007669"/>
    <property type="project" value="InterPro"/>
</dbReference>
<dbReference type="PhylomeDB" id="B8MJA4"/>
<protein>
    <recommendedName>
        <fullName evidence="6">Xylanolytic transcriptional activator regulatory domain-containing protein</fullName>
    </recommendedName>
</protein>
<dbReference type="OrthoDB" id="4934715at2759"/>